<name>A0A1E3NPB8_9ASCO</name>
<protein>
    <submittedName>
        <fullName evidence="2">Uncharacterized protein</fullName>
    </submittedName>
</protein>
<proteinExistence type="predicted"/>
<feature type="region of interest" description="Disordered" evidence="1">
    <location>
        <begin position="1"/>
        <end position="30"/>
    </location>
</feature>
<accession>A0A1E3NPB8</accession>
<organism evidence="2 3">
    <name type="scientific">Pichia membranifaciens NRRL Y-2026</name>
    <dbReference type="NCBI Taxonomy" id="763406"/>
    <lineage>
        <taxon>Eukaryota</taxon>
        <taxon>Fungi</taxon>
        <taxon>Dikarya</taxon>
        <taxon>Ascomycota</taxon>
        <taxon>Saccharomycotina</taxon>
        <taxon>Pichiomycetes</taxon>
        <taxon>Pichiales</taxon>
        <taxon>Pichiaceae</taxon>
        <taxon>Pichia</taxon>
    </lineage>
</organism>
<dbReference type="Proteomes" id="UP000094455">
    <property type="component" value="Unassembled WGS sequence"/>
</dbReference>
<dbReference type="GeneID" id="30176573"/>
<keyword evidence="3" id="KW-1185">Reference proteome</keyword>
<gene>
    <name evidence="2" type="ORF">PICMEDRAFT_121304</name>
</gene>
<dbReference type="RefSeq" id="XP_019019040.1">
    <property type="nucleotide sequence ID" value="XM_019159886.1"/>
</dbReference>
<evidence type="ECO:0000313" key="2">
    <source>
        <dbReference type="EMBL" id="ODQ47927.1"/>
    </source>
</evidence>
<dbReference type="EMBL" id="KV454002">
    <property type="protein sequence ID" value="ODQ47927.1"/>
    <property type="molecule type" value="Genomic_DNA"/>
</dbReference>
<feature type="compositionally biased region" description="Low complexity" evidence="1">
    <location>
        <begin position="19"/>
        <end position="30"/>
    </location>
</feature>
<sequence length="112" mass="12060">MALVAHRSSMQRSRRMREASAAAGRSTAAAAPAWKFPCTLSGGHPLQDWFPRRAGCGCGRRREAAAGEAAARERKWEVGQGMGMEIRMGMRVKKQVQGPLPVASGRQQGSPV</sequence>
<evidence type="ECO:0000313" key="3">
    <source>
        <dbReference type="Proteomes" id="UP000094455"/>
    </source>
</evidence>
<feature type="compositionally biased region" description="Low complexity" evidence="1">
    <location>
        <begin position="1"/>
        <end position="11"/>
    </location>
</feature>
<evidence type="ECO:0000256" key="1">
    <source>
        <dbReference type="SAM" id="MobiDB-lite"/>
    </source>
</evidence>
<reference evidence="2 3" key="1">
    <citation type="journal article" date="2016" name="Proc. Natl. Acad. Sci. U.S.A.">
        <title>Comparative genomics of biotechnologically important yeasts.</title>
        <authorList>
            <person name="Riley R."/>
            <person name="Haridas S."/>
            <person name="Wolfe K.H."/>
            <person name="Lopes M.R."/>
            <person name="Hittinger C.T."/>
            <person name="Goeker M."/>
            <person name="Salamov A.A."/>
            <person name="Wisecaver J.H."/>
            <person name="Long T.M."/>
            <person name="Calvey C.H."/>
            <person name="Aerts A.L."/>
            <person name="Barry K.W."/>
            <person name="Choi C."/>
            <person name="Clum A."/>
            <person name="Coughlan A.Y."/>
            <person name="Deshpande S."/>
            <person name="Douglass A.P."/>
            <person name="Hanson S.J."/>
            <person name="Klenk H.-P."/>
            <person name="LaButti K.M."/>
            <person name="Lapidus A."/>
            <person name="Lindquist E.A."/>
            <person name="Lipzen A.M."/>
            <person name="Meier-Kolthoff J.P."/>
            <person name="Ohm R.A."/>
            <person name="Otillar R.P."/>
            <person name="Pangilinan J.L."/>
            <person name="Peng Y."/>
            <person name="Rokas A."/>
            <person name="Rosa C.A."/>
            <person name="Scheuner C."/>
            <person name="Sibirny A.A."/>
            <person name="Slot J.C."/>
            <person name="Stielow J.B."/>
            <person name="Sun H."/>
            <person name="Kurtzman C.P."/>
            <person name="Blackwell M."/>
            <person name="Grigoriev I.V."/>
            <person name="Jeffries T.W."/>
        </authorList>
    </citation>
    <scope>NUCLEOTIDE SEQUENCE [LARGE SCALE GENOMIC DNA]</scope>
    <source>
        <strain evidence="2 3">NRRL Y-2026</strain>
    </source>
</reference>
<dbReference type="AlphaFoldDB" id="A0A1E3NPB8"/>